<evidence type="ECO:0000313" key="2">
    <source>
        <dbReference type="EMBL" id="KAK6218413.1"/>
    </source>
</evidence>
<feature type="transmembrane region" description="Helical" evidence="1">
    <location>
        <begin position="798"/>
        <end position="818"/>
    </location>
</feature>
<dbReference type="EMBL" id="JASAOK010000033">
    <property type="protein sequence ID" value="KAK6218413.1"/>
    <property type="molecule type" value="Genomic_DNA"/>
</dbReference>
<evidence type="ECO:0000256" key="1">
    <source>
        <dbReference type="SAM" id="Phobius"/>
    </source>
</evidence>
<feature type="transmembrane region" description="Helical" evidence="1">
    <location>
        <begin position="770"/>
        <end position="792"/>
    </location>
</feature>
<gene>
    <name evidence="2" type="ORF">QIS74_06293</name>
</gene>
<feature type="transmembrane region" description="Helical" evidence="1">
    <location>
        <begin position="6"/>
        <end position="28"/>
    </location>
</feature>
<proteinExistence type="predicted"/>
<organism evidence="2 3">
    <name type="scientific">Colletotrichum tabaci</name>
    <dbReference type="NCBI Taxonomy" id="1209068"/>
    <lineage>
        <taxon>Eukaryota</taxon>
        <taxon>Fungi</taxon>
        <taxon>Dikarya</taxon>
        <taxon>Ascomycota</taxon>
        <taxon>Pezizomycotina</taxon>
        <taxon>Sordariomycetes</taxon>
        <taxon>Hypocreomycetidae</taxon>
        <taxon>Glomerellales</taxon>
        <taxon>Glomerellaceae</taxon>
        <taxon>Colletotrichum</taxon>
        <taxon>Colletotrichum destructivum species complex</taxon>
    </lineage>
</organism>
<sequence>MMLGGTLLNGMLLGGMLLNGMLLGGMLLNGMLLNGMLLGGGDTLIFVDFPRSSTGEHNKDCFGHEWSSVYFRASSHKLWAIRSSKFAGMLGANYQSRIQRERNLLNKLPQGIRFVLDLTPPSEGEELVSQRREVALTPGIIGWWTASDKHGVDGSVVFGHDDVCTCIEELANDDKEILEDVELEERNFWLGMRRPYDLSILSRIQHEVQSYVGRRFTEWKRRVNPTAGQVPAHREIPDYCPVRHRVGILRLLLLIEDRPVLIDSAPLAWTLVAVANTFDCAGVVHDVFRQWLRSSNNAVFVEALPEESLQLGFTLRLPDVTRSAFRILVNELALEQAAADTRDIHKIASYTVLGRKRHNPGDHLNKLIQHAAYAMFQRVSQFSRRLVRKTIFEDLRIPEWELLQSLSRVPERRHEEAAFRELEDVTQIFLANLNEITAPIVESALEKYPNDPNGLLARIDYYRNTCVDTPVFRPFLLVYEDFNIVQKSMFPFVSDTIYTKLNDKKIEFYRNFIEFHACWRQTINKYPDLRREVVKACLSAPEQFGIREFKKSVDVFLESFKRDFHPQDFDIPISLSRAPMLLPLTQNEFRFLPPWAGGNNDGTGAVFEDSRTDTPSMTSGFLLVSSVAAFGRRTRAVLAMTGLIERDVPPGHQRIRWKNIGYGGARYIDIRRHQDICELTKPCNCLPPTALVVPQGTEYRCSPIPAKFSPPVGPRLMMDYFTNPDDIPADSTLVLQQLPKRTCGRLLPQHTEIVEAWGIYYKEDWDWEKIWWLLGLAFFPPSMLFGILWGVLKHDLQSAFGIASWWMTGATIIVGIVGTKSWAH</sequence>
<keyword evidence="1" id="KW-0812">Transmembrane</keyword>
<reference evidence="2 3" key="1">
    <citation type="submission" date="2023-04" db="EMBL/GenBank/DDBJ databases">
        <title>Colletotrichum tabacum stain YC1 causing leaf anthracnose on Nicotiana tabacum(L.) cv.</title>
        <authorList>
            <person name="Ji Z."/>
            <person name="Wang M."/>
            <person name="Zhang J."/>
            <person name="Wang N."/>
            <person name="Zhou Z."/>
        </authorList>
    </citation>
    <scope>NUCLEOTIDE SEQUENCE [LARGE SCALE GENOMIC DNA]</scope>
    <source>
        <strain evidence="2 3">YC1</strain>
    </source>
</reference>
<dbReference type="AlphaFoldDB" id="A0AAV9TCI9"/>
<accession>A0AAV9TCI9</accession>
<keyword evidence="1" id="KW-1133">Transmembrane helix</keyword>
<keyword evidence="3" id="KW-1185">Reference proteome</keyword>
<keyword evidence="1" id="KW-0472">Membrane</keyword>
<name>A0AAV9TCI9_9PEZI</name>
<evidence type="ECO:0000313" key="3">
    <source>
        <dbReference type="Proteomes" id="UP001327957"/>
    </source>
</evidence>
<dbReference type="Proteomes" id="UP001327957">
    <property type="component" value="Unassembled WGS sequence"/>
</dbReference>
<protein>
    <submittedName>
        <fullName evidence="2">Uncharacterized protein</fullName>
    </submittedName>
</protein>
<comment type="caution">
    <text evidence="2">The sequence shown here is derived from an EMBL/GenBank/DDBJ whole genome shotgun (WGS) entry which is preliminary data.</text>
</comment>